<dbReference type="PANTHER" id="PTHR35580">
    <property type="entry name" value="CELL SURFACE GLYCOPROTEIN (S-LAYER PROTEIN)-LIKE PROTEIN"/>
    <property type="match status" value="1"/>
</dbReference>
<dbReference type="InterPro" id="IPR052918">
    <property type="entry name" value="Motility_Chemotaxis_Reg"/>
</dbReference>
<dbReference type="Pfam" id="PF06739">
    <property type="entry name" value="SBBP"/>
    <property type="match status" value="6"/>
</dbReference>
<dbReference type="EMBL" id="RQGF01000028">
    <property type="protein sequence ID" value="TGL60486.1"/>
    <property type="molecule type" value="Genomic_DNA"/>
</dbReference>
<name>A0A4R9K389_9LEPT</name>
<dbReference type="InterPro" id="IPR010620">
    <property type="entry name" value="SBBP_repeat"/>
</dbReference>
<reference evidence="1" key="1">
    <citation type="journal article" date="2019" name="PLoS Negl. Trop. Dis.">
        <title>Revisiting the worldwide diversity of Leptospira species in the environment.</title>
        <authorList>
            <person name="Vincent A.T."/>
            <person name="Schiettekatte O."/>
            <person name="Bourhy P."/>
            <person name="Veyrier F.J."/>
            <person name="Picardeau M."/>
        </authorList>
    </citation>
    <scope>NUCLEOTIDE SEQUENCE [LARGE SCALE GENOMIC DNA]</scope>
    <source>
        <strain evidence="1">201702455</strain>
    </source>
</reference>
<comment type="caution">
    <text evidence="1">The sequence shown here is derived from an EMBL/GenBank/DDBJ whole genome shotgun (WGS) entry which is preliminary data.</text>
</comment>
<evidence type="ECO:0000313" key="2">
    <source>
        <dbReference type="Proteomes" id="UP000297762"/>
    </source>
</evidence>
<dbReference type="SUPFAM" id="SSF101898">
    <property type="entry name" value="NHL repeat"/>
    <property type="match status" value="1"/>
</dbReference>
<dbReference type="PANTHER" id="PTHR35580:SF1">
    <property type="entry name" value="PHYTASE-LIKE DOMAIN-CONTAINING PROTEIN"/>
    <property type="match status" value="1"/>
</dbReference>
<protein>
    <recommendedName>
        <fullName evidence="3">Beta-propeller repeat protein</fullName>
    </recommendedName>
</protein>
<evidence type="ECO:0000313" key="1">
    <source>
        <dbReference type="EMBL" id="TGL60486.1"/>
    </source>
</evidence>
<gene>
    <name evidence="1" type="ORF">EHQ64_11645</name>
</gene>
<dbReference type="Proteomes" id="UP000297762">
    <property type="component" value="Unassembled WGS sequence"/>
</dbReference>
<dbReference type="InterPro" id="IPR011042">
    <property type="entry name" value="6-blade_b-propeller_TolB-like"/>
</dbReference>
<accession>A0A4R9K389</accession>
<dbReference type="OrthoDB" id="344059at2"/>
<dbReference type="Gene3D" id="2.120.10.30">
    <property type="entry name" value="TolB, C-terminal domain"/>
    <property type="match status" value="1"/>
</dbReference>
<organism evidence="1 2">
    <name type="scientific">Leptospira sarikeiensis</name>
    <dbReference type="NCBI Taxonomy" id="2484943"/>
    <lineage>
        <taxon>Bacteria</taxon>
        <taxon>Pseudomonadati</taxon>
        <taxon>Spirochaetota</taxon>
        <taxon>Spirochaetia</taxon>
        <taxon>Leptospirales</taxon>
        <taxon>Leptospiraceae</taxon>
        <taxon>Leptospira</taxon>
    </lineage>
</organism>
<proteinExistence type="predicted"/>
<dbReference type="RefSeq" id="WP_135649659.1">
    <property type="nucleotide sequence ID" value="NZ_RQGF01000028.1"/>
</dbReference>
<dbReference type="AlphaFoldDB" id="A0A4R9K389"/>
<evidence type="ECO:0008006" key="3">
    <source>
        <dbReference type="Google" id="ProtNLM"/>
    </source>
</evidence>
<dbReference type="Gene3D" id="2.80.10.50">
    <property type="match status" value="1"/>
</dbReference>
<keyword evidence="2" id="KW-1185">Reference proteome</keyword>
<sequence length="437" mass="47621">MIDRTSIYIGGYLSKMKEKKFLITLVSITAMLFSINCNPGSSIPIVMLKPDGYDEWTSLLGVVGTEGQAFGITSDHSGNIYTTGYSGFDLDGIPAVGFPDLFVIKFNSKGEKQWTRRLGTPDVSTLAFGITSDSDGNVYTTGTTKGDLDGQLGTGFFSLFVTKYDGNGERLWTRLLGIQGANAYATAITSDSIGNVYTTGYTDWSLDGQTRIGEMDQFVVKYNSNGEKLWTRQLGTGGIIYGRGITLDALGNLYTASDQLIAKYNSNGEKLSQAYTGLYNVSGITSDNSGNFYISGTTGENLDGQTSPGQSKLFVKKFNSNGVRQWTRQLGALNKDTSATGIASDSSGNVYITGYTTGNLDNQILIMRTNMFVVKYNSNGEKLWTRLRAAHGKRTYAYGITLDPSENIYTTGYTVGNPIYNADQGFYDLFVSRFDKN</sequence>